<evidence type="ECO:0000313" key="2">
    <source>
        <dbReference type="Proteomes" id="UP001186974"/>
    </source>
</evidence>
<organism evidence="1 2">
    <name type="scientific">Coniosporium uncinatum</name>
    <dbReference type="NCBI Taxonomy" id="93489"/>
    <lineage>
        <taxon>Eukaryota</taxon>
        <taxon>Fungi</taxon>
        <taxon>Dikarya</taxon>
        <taxon>Ascomycota</taxon>
        <taxon>Pezizomycotina</taxon>
        <taxon>Dothideomycetes</taxon>
        <taxon>Dothideomycetes incertae sedis</taxon>
        <taxon>Coniosporium</taxon>
    </lineage>
</organism>
<protein>
    <submittedName>
        <fullName evidence="1">Uncharacterized protein</fullName>
    </submittedName>
</protein>
<accession>A0ACC3CWD8</accession>
<dbReference type="Proteomes" id="UP001186974">
    <property type="component" value="Unassembled WGS sequence"/>
</dbReference>
<feature type="non-terminal residue" evidence="1">
    <location>
        <position position="185"/>
    </location>
</feature>
<keyword evidence="2" id="KW-1185">Reference proteome</keyword>
<comment type="caution">
    <text evidence="1">The sequence shown here is derived from an EMBL/GenBank/DDBJ whole genome shotgun (WGS) entry which is preliminary data.</text>
</comment>
<evidence type="ECO:0000313" key="1">
    <source>
        <dbReference type="EMBL" id="KAK3045357.1"/>
    </source>
</evidence>
<reference evidence="1" key="1">
    <citation type="submission" date="2024-09" db="EMBL/GenBank/DDBJ databases">
        <title>Black Yeasts Isolated from many extreme environments.</title>
        <authorList>
            <person name="Coleine C."/>
            <person name="Stajich J.E."/>
            <person name="Selbmann L."/>
        </authorList>
    </citation>
    <scope>NUCLEOTIDE SEQUENCE</scope>
    <source>
        <strain evidence="1">CCFEE 5737</strain>
    </source>
</reference>
<name>A0ACC3CWD8_9PEZI</name>
<dbReference type="EMBL" id="JAWDJW010010727">
    <property type="protein sequence ID" value="KAK3045357.1"/>
    <property type="molecule type" value="Genomic_DNA"/>
</dbReference>
<gene>
    <name evidence="1" type="ORF">LTS18_013966</name>
</gene>
<proteinExistence type="predicted"/>
<sequence>MNNLAVDPCYTLDTQTIVEEWRNGQPEVYEDHRGYDYRPPWARMTEEDAERYGIERPQNHDVSFHYNAKVEQHHFGKTHPMKPWRLTLTKQLVFGYGLQWAMDCYQARPATKDELAIFHDRGYLDFLQRVRESDENSADYIRYQFGEDCPVFDGMWDYVSLYAGATISATDKLINEQSDIAINWS</sequence>